<organism evidence="10 11">
    <name type="scientific">Actinomycetospora straminea</name>
    <dbReference type="NCBI Taxonomy" id="663607"/>
    <lineage>
        <taxon>Bacteria</taxon>
        <taxon>Bacillati</taxon>
        <taxon>Actinomycetota</taxon>
        <taxon>Actinomycetes</taxon>
        <taxon>Pseudonocardiales</taxon>
        <taxon>Pseudonocardiaceae</taxon>
        <taxon>Actinomycetospora</taxon>
    </lineage>
</organism>
<feature type="transmembrane region" description="Helical" evidence="7">
    <location>
        <begin position="276"/>
        <end position="304"/>
    </location>
</feature>
<feature type="transmembrane region" description="Helical" evidence="7">
    <location>
        <begin position="363"/>
        <end position="386"/>
    </location>
</feature>
<dbReference type="Proteomes" id="UP001500457">
    <property type="component" value="Unassembled WGS sequence"/>
</dbReference>
<protein>
    <submittedName>
        <fullName evidence="10">ABC transporter permease</fullName>
    </submittedName>
</protein>
<keyword evidence="11" id="KW-1185">Reference proteome</keyword>
<feature type="transmembrane region" description="Helical" evidence="7">
    <location>
        <begin position="21"/>
        <end position="42"/>
    </location>
</feature>
<dbReference type="InterPro" id="IPR025857">
    <property type="entry name" value="MacB_PCD"/>
</dbReference>
<evidence type="ECO:0000256" key="1">
    <source>
        <dbReference type="ARBA" id="ARBA00004651"/>
    </source>
</evidence>
<evidence type="ECO:0000259" key="8">
    <source>
        <dbReference type="Pfam" id="PF02687"/>
    </source>
</evidence>
<evidence type="ECO:0000256" key="4">
    <source>
        <dbReference type="ARBA" id="ARBA00022989"/>
    </source>
</evidence>
<evidence type="ECO:0000256" key="2">
    <source>
        <dbReference type="ARBA" id="ARBA00022475"/>
    </source>
</evidence>
<evidence type="ECO:0000256" key="6">
    <source>
        <dbReference type="ARBA" id="ARBA00038076"/>
    </source>
</evidence>
<proteinExistence type="inferred from homology"/>
<evidence type="ECO:0000256" key="5">
    <source>
        <dbReference type="ARBA" id="ARBA00023136"/>
    </source>
</evidence>
<feature type="domain" description="ABC3 transporter permease C-terminal" evidence="8">
    <location>
        <begin position="285"/>
        <end position="394"/>
    </location>
</feature>
<name>A0ABP9E8H7_9PSEU</name>
<feature type="domain" description="MacB-like periplasmic core" evidence="9">
    <location>
        <begin position="21"/>
        <end position="244"/>
    </location>
</feature>
<gene>
    <name evidence="10" type="ORF">GCM10023203_21640</name>
</gene>
<dbReference type="EMBL" id="BAABHQ010000004">
    <property type="protein sequence ID" value="GAA4871800.1"/>
    <property type="molecule type" value="Genomic_DNA"/>
</dbReference>
<dbReference type="Pfam" id="PF02687">
    <property type="entry name" value="FtsX"/>
    <property type="match status" value="1"/>
</dbReference>
<feature type="transmembrane region" description="Helical" evidence="7">
    <location>
        <begin position="325"/>
        <end position="351"/>
    </location>
</feature>
<evidence type="ECO:0000313" key="10">
    <source>
        <dbReference type="EMBL" id="GAA4871800.1"/>
    </source>
</evidence>
<dbReference type="InterPro" id="IPR003838">
    <property type="entry name" value="ABC3_permease_C"/>
</dbReference>
<sequence>MSVVEIIRFAVRGLIANRLRSLLTMLGIIIGIAAVILLTALGNGASQYIQGQIAGLGANSITVLPRQPPDTAGTDGRPLTQGDVRALADPQGAPDVASVSPVVSLQGTTVEAGRARTDATIIGSTPSYFPGANIQLGTGRVYTEADVTAGRKVILLGRTVADDLFGVGSDPVGQDVLVRGVPFDVIGTLAPAGQGQGLSNPDENVLAPLTAVQGSLTGFGDLTQIVVQARSTEAQAAAESEINSILDRRHGIDVPDNRDYQVLSARQLADVLDDTLGAFTLLLAAIAAISLVVGGIGITNIMLVSVTERTREIGIRKALGAPPSAILGQFLVESIILSVVGGVLGVAVGYAGTLVPLGDFRPVVLPSAVVAAVGVSAAIGIFFGAYPARRAARLRPIEALRRE</sequence>
<dbReference type="InterPro" id="IPR050250">
    <property type="entry name" value="Macrolide_Exporter_MacB"/>
</dbReference>
<evidence type="ECO:0000259" key="9">
    <source>
        <dbReference type="Pfam" id="PF12704"/>
    </source>
</evidence>
<comment type="caution">
    <text evidence="10">The sequence shown here is derived from an EMBL/GenBank/DDBJ whole genome shotgun (WGS) entry which is preliminary data.</text>
</comment>
<comment type="similarity">
    <text evidence="6">Belongs to the ABC-4 integral membrane protein family.</text>
</comment>
<dbReference type="PANTHER" id="PTHR30572:SF4">
    <property type="entry name" value="ABC TRANSPORTER PERMEASE YTRF"/>
    <property type="match status" value="1"/>
</dbReference>
<evidence type="ECO:0000313" key="11">
    <source>
        <dbReference type="Proteomes" id="UP001500457"/>
    </source>
</evidence>
<keyword evidence="2" id="KW-1003">Cell membrane</keyword>
<dbReference type="RefSeq" id="WP_274233817.1">
    <property type="nucleotide sequence ID" value="NZ_BAABHQ010000004.1"/>
</dbReference>
<dbReference type="Pfam" id="PF12704">
    <property type="entry name" value="MacB_PCD"/>
    <property type="match status" value="1"/>
</dbReference>
<evidence type="ECO:0000256" key="7">
    <source>
        <dbReference type="SAM" id="Phobius"/>
    </source>
</evidence>
<keyword evidence="3 7" id="KW-0812">Transmembrane</keyword>
<keyword evidence="5 7" id="KW-0472">Membrane</keyword>
<keyword evidence="4 7" id="KW-1133">Transmembrane helix</keyword>
<accession>A0ABP9E8H7</accession>
<evidence type="ECO:0000256" key="3">
    <source>
        <dbReference type="ARBA" id="ARBA00022692"/>
    </source>
</evidence>
<dbReference type="PANTHER" id="PTHR30572">
    <property type="entry name" value="MEMBRANE COMPONENT OF TRANSPORTER-RELATED"/>
    <property type="match status" value="1"/>
</dbReference>
<comment type="subcellular location">
    <subcellularLocation>
        <location evidence="1">Cell membrane</location>
        <topology evidence="1">Multi-pass membrane protein</topology>
    </subcellularLocation>
</comment>
<reference evidence="11" key="1">
    <citation type="journal article" date="2019" name="Int. J. Syst. Evol. Microbiol.">
        <title>The Global Catalogue of Microorganisms (GCM) 10K type strain sequencing project: providing services to taxonomists for standard genome sequencing and annotation.</title>
        <authorList>
            <consortium name="The Broad Institute Genomics Platform"/>
            <consortium name="The Broad Institute Genome Sequencing Center for Infectious Disease"/>
            <person name="Wu L."/>
            <person name="Ma J."/>
        </authorList>
    </citation>
    <scope>NUCLEOTIDE SEQUENCE [LARGE SCALE GENOMIC DNA]</scope>
    <source>
        <strain evidence="11">JCM 17983</strain>
    </source>
</reference>